<feature type="region of interest" description="Disordered" evidence="1">
    <location>
        <begin position="1"/>
        <end position="100"/>
    </location>
</feature>
<proteinExistence type="predicted"/>
<evidence type="ECO:0000313" key="4">
    <source>
        <dbReference type="Proteomes" id="UP001170379"/>
    </source>
</evidence>
<sequence>MDVTRLRIRFTTKDTMAKQQPASEESTPQESSKQQDSKTHGKKGPTPRRSDAQAANFRPLVPEDRKEAKRQANEKLRASQAEARAGMARGDDRYLRESDRGPQKRFMRDYIDSRFTLGELLVPMMFLVIIATFFPSTSAAFWAMGFIWVYLAVCVLEGILYGRIIRKKIADVVGPAKVEKGFYFASVGRSMQMRFLRMPKPQVKRFSKVEFTGR</sequence>
<feature type="compositionally biased region" description="Basic and acidic residues" evidence="1">
    <location>
        <begin position="89"/>
        <end position="100"/>
    </location>
</feature>
<reference evidence="3" key="2">
    <citation type="journal article" date="2022" name="Sci. Rep.">
        <title>In silico prediction of the enzymes involved in the degradation of the herbicide molinate by Gulosibacter molinativorax ON4T.</title>
        <authorList>
            <person name="Lopes A.R."/>
            <person name="Bunin E."/>
            <person name="Viana A.T."/>
            <person name="Froufe H."/>
            <person name="Munoz-Merida A."/>
            <person name="Pinho D."/>
            <person name="Figueiredo J."/>
            <person name="Barroso C."/>
            <person name="Vaz-Moreira I."/>
            <person name="Bellanger X."/>
            <person name="Egas C."/>
            <person name="Nunes O.C."/>
        </authorList>
    </citation>
    <scope>NUCLEOTIDE SEQUENCE</scope>
    <source>
        <strain evidence="3">ON4</strain>
    </source>
</reference>
<evidence type="ECO:0000256" key="2">
    <source>
        <dbReference type="SAM" id="Phobius"/>
    </source>
</evidence>
<dbReference type="Proteomes" id="UP001170379">
    <property type="component" value="Unassembled WGS sequence"/>
</dbReference>
<protein>
    <submittedName>
        <fullName evidence="3">DUF3043 domain-containing protein</fullName>
    </submittedName>
</protein>
<dbReference type="Pfam" id="PF11241">
    <property type="entry name" value="DUF3043"/>
    <property type="match status" value="1"/>
</dbReference>
<comment type="caution">
    <text evidence="3">The sequence shown here is derived from an EMBL/GenBank/DDBJ whole genome shotgun (WGS) entry which is preliminary data.</text>
</comment>
<keyword evidence="2" id="KW-0812">Transmembrane</keyword>
<organism evidence="3 4">
    <name type="scientific">Gulosibacter molinativorax</name>
    <dbReference type="NCBI Taxonomy" id="256821"/>
    <lineage>
        <taxon>Bacteria</taxon>
        <taxon>Bacillati</taxon>
        <taxon>Actinomycetota</taxon>
        <taxon>Actinomycetes</taxon>
        <taxon>Micrococcales</taxon>
        <taxon>Microbacteriaceae</taxon>
        <taxon>Gulosibacter</taxon>
    </lineage>
</organism>
<feature type="compositionally biased region" description="Basic and acidic residues" evidence="1">
    <location>
        <begin position="61"/>
        <end position="77"/>
    </location>
</feature>
<evidence type="ECO:0000313" key="3">
    <source>
        <dbReference type="EMBL" id="MDJ1370412.1"/>
    </source>
</evidence>
<feature type="compositionally biased region" description="Basic residues" evidence="1">
    <location>
        <begin position="1"/>
        <end position="10"/>
    </location>
</feature>
<gene>
    <name evidence="3" type="ORF">C7K25_03330</name>
</gene>
<feature type="transmembrane region" description="Helical" evidence="2">
    <location>
        <begin position="140"/>
        <end position="161"/>
    </location>
</feature>
<dbReference type="InterPro" id="IPR021403">
    <property type="entry name" value="DUF3043"/>
</dbReference>
<evidence type="ECO:0000256" key="1">
    <source>
        <dbReference type="SAM" id="MobiDB-lite"/>
    </source>
</evidence>
<feature type="compositionally biased region" description="Polar residues" evidence="1">
    <location>
        <begin position="17"/>
        <end position="32"/>
    </location>
</feature>
<feature type="transmembrane region" description="Helical" evidence="2">
    <location>
        <begin position="115"/>
        <end position="134"/>
    </location>
</feature>
<name>A0ABT7C5D6_9MICO</name>
<keyword evidence="2" id="KW-0472">Membrane</keyword>
<accession>A0ABT7C5D6</accession>
<keyword evidence="2" id="KW-1133">Transmembrane helix</keyword>
<reference evidence="3" key="1">
    <citation type="submission" date="2018-03" db="EMBL/GenBank/DDBJ databases">
        <authorList>
            <person name="Nunes O.C."/>
            <person name="Lopes A.R."/>
            <person name="Froufe H."/>
            <person name="Munoz-Merida A."/>
            <person name="Barroso C."/>
            <person name="Egas C."/>
        </authorList>
    </citation>
    <scope>NUCLEOTIDE SEQUENCE</scope>
    <source>
        <strain evidence="3">ON4</strain>
    </source>
</reference>
<dbReference type="EMBL" id="PXVD01000004">
    <property type="protein sequence ID" value="MDJ1370412.1"/>
    <property type="molecule type" value="Genomic_DNA"/>
</dbReference>
<keyword evidence="4" id="KW-1185">Reference proteome</keyword>